<dbReference type="GO" id="GO:0046872">
    <property type="term" value="F:metal ion binding"/>
    <property type="evidence" value="ECO:0007669"/>
    <property type="project" value="UniProtKB-KW"/>
</dbReference>
<dbReference type="PANTHER" id="PTHR42978:SF3">
    <property type="entry name" value="BLR3078 PROTEIN"/>
    <property type="match status" value="1"/>
</dbReference>
<keyword evidence="3 6" id="KW-0378">Hydrolase</keyword>
<dbReference type="InterPro" id="IPR036866">
    <property type="entry name" value="RibonucZ/Hydroxyglut_hydro"/>
</dbReference>
<keyword evidence="4" id="KW-0862">Zinc</keyword>
<comment type="similarity">
    <text evidence="1">Belongs to the metallo-beta-lactamase superfamily.</text>
</comment>
<dbReference type="AlphaFoldDB" id="A0A2I1R3P5"/>
<protein>
    <submittedName>
        <fullName evidence="6">MBL fold metallo-hydrolase</fullName>
    </submittedName>
</protein>
<keyword evidence="2" id="KW-0479">Metal-binding</keyword>
<reference evidence="6 7" key="1">
    <citation type="submission" date="2017-12" db="EMBL/GenBank/DDBJ databases">
        <title>Phylogenetic diversity of female urinary microbiome.</title>
        <authorList>
            <person name="Thomas-White K."/>
            <person name="Wolfe A.J."/>
        </authorList>
    </citation>
    <scope>NUCLEOTIDE SEQUENCE [LARGE SCALE GENOMIC DNA]</scope>
    <source>
        <strain evidence="6 7">UMB0777</strain>
    </source>
</reference>
<dbReference type="Pfam" id="PF00753">
    <property type="entry name" value="Lactamase_B"/>
    <property type="match status" value="1"/>
</dbReference>
<dbReference type="Proteomes" id="UP000234662">
    <property type="component" value="Unassembled WGS sequence"/>
</dbReference>
<accession>A0A2I1R3P5</accession>
<evidence type="ECO:0000259" key="5">
    <source>
        <dbReference type="SMART" id="SM00849"/>
    </source>
</evidence>
<evidence type="ECO:0000313" key="7">
    <source>
        <dbReference type="Proteomes" id="UP000234662"/>
    </source>
</evidence>
<dbReference type="SMART" id="SM00849">
    <property type="entry name" value="Lactamase_B"/>
    <property type="match status" value="1"/>
</dbReference>
<evidence type="ECO:0000256" key="1">
    <source>
        <dbReference type="ARBA" id="ARBA00007749"/>
    </source>
</evidence>
<dbReference type="SUPFAM" id="SSF56281">
    <property type="entry name" value="Metallo-hydrolase/oxidoreductase"/>
    <property type="match status" value="1"/>
</dbReference>
<evidence type="ECO:0000256" key="3">
    <source>
        <dbReference type="ARBA" id="ARBA00022801"/>
    </source>
</evidence>
<dbReference type="GO" id="GO:0016787">
    <property type="term" value="F:hydrolase activity"/>
    <property type="evidence" value="ECO:0007669"/>
    <property type="project" value="UniProtKB-KW"/>
</dbReference>
<proteinExistence type="inferred from homology"/>
<comment type="caution">
    <text evidence="6">The sequence shown here is derived from an EMBL/GenBank/DDBJ whole genome shotgun (WGS) entry which is preliminary data.</text>
</comment>
<organism evidence="6 7">
    <name type="scientific">Gordonia terrae</name>
    <dbReference type="NCBI Taxonomy" id="2055"/>
    <lineage>
        <taxon>Bacteria</taxon>
        <taxon>Bacillati</taxon>
        <taxon>Actinomycetota</taxon>
        <taxon>Actinomycetes</taxon>
        <taxon>Mycobacteriales</taxon>
        <taxon>Gordoniaceae</taxon>
        <taxon>Gordonia</taxon>
    </lineage>
</organism>
<gene>
    <name evidence="6" type="ORF">CYJ73_20335</name>
</gene>
<evidence type="ECO:0000256" key="2">
    <source>
        <dbReference type="ARBA" id="ARBA00022723"/>
    </source>
</evidence>
<dbReference type="PANTHER" id="PTHR42978">
    <property type="entry name" value="QUORUM-QUENCHING LACTONASE YTNP-RELATED-RELATED"/>
    <property type="match status" value="1"/>
</dbReference>
<sequence>MLRTSALAVRGAIRPRSPDQRLISAIVDAGLPEAMTTVRVRALPQVARRVPAAGLVEGALTFRRLPSAMTTFVVEHPEATFLVDPGFCRDAHLRVLPELPTVLRPLITPPRSTISTAEGLELRPLRRTPDFALPTHAHWDHVCGLHDLTDLPVRLHRVEREWVLTGTDPPVGGVRGALTDGRPVLDYELDGPPVSTFTSSHDLFGDGSVMIVDLAGHTPGSVGVLARTSSGPVLLAGDAAWHAEQVERLRQKPSIPGEFVDADRDAAFATLHRLHLARHALRVIPTHDHDAVDGLCG</sequence>
<name>A0A2I1R3P5_9ACTN</name>
<feature type="domain" description="Metallo-beta-lactamase" evidence="5">
    <location>
        <begin position="68"/>
        <end position="287"/>
    </location>
</feature>
<dbReference type="InterPro" id="IPR051013">
    <property type="entry name" value="MBL_superfamily_lactonases"/>
</dbReference>
<dbReference type="EMBL" id="PKJC01000021">
    <property type="protein sequence ID" value="PKZ63767.1"/>
    <property type="molecule type" value="Genomic_DNA"/>
</dbReference>
<evidence type="ECO:0000256" key="4">
    <source>
        <dbReference type="ARBA" id="ARBA00022833"/>
    </source>
</evidence>
<dbReference type="Gene3D" id="3.60.15.10">
    <property type="entry name" value="Ribonuclease Z/Hydroxyacylglutathione hydrolase-like"/>
    <property type="match status" value="1"/>
</dbReference>
<evidence type="ECO:0000313" key="6">
    <source>
        <dbReference type="EMBL" id="PKZ63767.1"/>
    </source>
</evidence>
<dbReference type="InterPro" id="IPR001279">
    <property type="entry name" value="Metallo-B-lactamas"/>
</dbReference>